<evidence type="ECO:0000256" key="1">
    <source>
        <dbReference type="ARBA" id="ARBA00004514"/>
    </source>
</evidence>
<dbReference type="PROSITE" id="PS50056">
    <property type="entry name" value="TYR_PHOSPHATASE_2"/>
    <property type="match status" value="1"/>
</dbReference>
<dbReference type="InterPro" id="IPR000387">
    <property type="entry name" value="Tyr_Pase_dom"/>
</dbReference>
<name>A0A7L3EX37_9GRUI</name>
<dbReference type="SUPFAM" id="SSF52799">
    <property type="entry name" value="(Phosphotyrosine protein) phosphatases II"/>
    <property type="match status" value="2"/>
</dbReference>
<evidence type="ECO:0000256" key="6">
    <source>
        <dbReference type="ARBA" id="ARBA00040012"/>
    </source>
</evidence>
<keyword evidence="10" id="KW-1185">Reference proteome</keyword>
<feature type="non-terminal residue" evidence="9">
    <location>
        <position position="861"/>
    </location>
</feature>
<dbReference type="EMBL" id="VZTU01000504">
    <property type="protein sequence ID" value="NXT73214.1"/>
    <property type="molecule type" value="Genomic_DNA"/>
</dbReference>
<keyword evidence="3" id="KW-0519">Myristate</keyword>
<protein>
    <recommendedName>
        <fullName evidence="6">Paladin</fullName>
    </recommendedName>
</protein>
<feature type="domain" description="Tyrosine specific protein phosphatases" evidence="8">
    <location>
        <begin position="284"/>
        <end position="364"/>
    </location>
</feature>
<accession>A0A7L3EX37</accession>
<feature type="compositionally biased region" description="Low complexity" evidence="7">
    <location>
        <begin position="1"/>
        <end position="16"/>
    </location>
</feature>
<evidence type="ECO:0000256" key="4">
    <source>
        <dbReference type="ARBA" id="ARBA00023288"/>
    </source>
</evidence>
<feature type="region of interest" description="Disordered" evidence="7">
    <location>
        <begin position="1"/>
        <end position="29"/>
    </location>
</feature>
<comment type="caution">
    <text evidence="9">The sequence shown here is derived from an EMBL/GenBank/DDBJ whole genome shotgun (WGS) entry which is preliminary data.</text>
</comment>
<dbReference type="InterPro" id="IPR050561">
    <property type="entry name" value="PTP"/>
</dbReference>
<organism evidence="9 10">
    <name type="scientific">Zapornia atra</name>
    <name type="common">Henderson crake</name>
    <dbReference type="NCBI Taxonomy" id="2585822"/>
    <lineage>
        <taxon>Eukaryota</taxon>
        <taxon>Metazoa</taxon>
        <taxon>Chordata</taxon>
        <taxon>Craniata</taxon>
        <taxon>Vertebrata</taxon>
        <taxon>Euteleostomi</taxon>
        <taxon>Archelosauria</taxon>
        <taxon>Archosauria</taxon>
        <taxon>Dinosauria</taxon>
        <taxon>Saurischia</taxon>
        <taxon>Theropoda</taxon>
        <taxon>Coelurosauria</taxon>
        <taxon>Aves</taxon>
        <taxon>Neognathae</taxon>
        <taxon>Neoaves</taxon>
        <taxon>Gruiformes</taxon>
        <taxon>Rallidae</taxon>
        <taxon>Zapornia</taxon>
    </lineage>
</organism>
<keyword evidence="2" id="KW-0963">Cytoplasm</keyword>
<evidence type="ECO:0000256" key="5">
    <source>
        <dbReference type="ARBA" id="ARBA00037958"/>
    </source>
</evidence>
<dbReference type="Gene3D" id="3.90.190.10">
    <property type="entry name" value="Protein tyrosine phosphatase superfamily"/>
    <property type="match status" value="2"/>
</dbReference>
<dbReference type="PANTHER" id="PTHR23339">
    <property type="entry name" value="TYROSINE SPECIFIC PROTEIN PHOSPHATASE AND DUAL SPECIFICITY PROTEIN PHOSPHATASE"/>
    <property type="match status" value="1"/>
</dbReference>
<dbReference type="FunFam" id="3.90.190.10:FF:000100">
    <property type="entry name" value="Phosphatase domain-containing paladin 1b"/>
    <property type="match status" value="1"/>
</dbReference>
<reference evidence="9 10" key="1">
    <citation type="submission" date="2019-09" db="EMBL/GenBank/DDBJ databases">
        <title>Bird 10,000 Genomes (B10K) Project - Family phase.</title>
        <authorList>
            <person name="Zhang G."/>
        </authorList>
    </citation>
    <scope>NUCLEOTIDE SEQUENCE [LARGE SCALE GENOMIC DNA]</scope>
    <source>
        <strain evidence="9">B10K-DU-011-47</strain>
        <tissue evidence="9">Mixed tissue sample</tissue>
    </source>
</reference>
<comment type="subcellular location">
    <subcellularLocation>
        <location evidence="1">Cytoplasm</location>
        <location evidence="1">Cytosol</location>
    </subcellularLocation>
</comment>
<dbReference type="GO" id="GO:0005829">
    <property type="term" value="C:cytosol"/>
    <property type="evidence" value="ECO:0007669"/>
    <property type="project" value="UniProtKB-SubCell"/>
</dbReference>
<sequence length="861" mass="98324">IMGTTASAAQQAVSASPPESGALGDGSMEDQRSLSIHSFQTLGLHNSKAKSIITNKVAPVVITYNCREEFQIHDDLLKANYTVGRISEATLEHYLVQGKYFMVRDVYGKLDVLNTTGSCGAPNFRQAKGGYAVFGMGQPSLNGFKLVLQKLQREGHKECVFFCVREEPVVFLRLEGDFVSYTPRGKENLHENLQRPPRGLQAESLELAIRKEIHDFAQLSESVYYVYNDIERLRDEPHTVRVQCEEDIQVTEEVYRRPIFLLPSYRYHRLPLPAEGAPLEEQFDAFIRFLRESPSLLLRDAGRPPPALLFGCQTGVGRTNLAMAMGTLVLHHHRGAGQKTDAPHLPKTSPRDRLRVIQTFIEMVPKGQQMVEEVDSAIASCSEMHDMKEAIYEYKKKLEGIGEDYQIQGSSTKEYFLQRTLQSLQRYFYLIAFNYYLHEQYPLGFALSFSRWMCRHPELYRLQAEMNSSELTVTGDVVTKGMRVLVADERFCPDVLSTTKEMSVANFRRVPKMPVYGTAQPSSKTLGSVLRYLTDTKRKHARIVWINLREEAVLEGNEQIYTLREPGHLEELIPVPAASPQQLEKLEAALKSDLLKCQKWLEVYLEAEKQMKMFKSCLTPQEIFSQQKSACQGLTYHRIPIPDFCAPKEQDFDRLLEAMKSALAEDSQAAFVFNCSSGRGRTTTAMVMAVLTLWHFNVGTGGIPEMSEEEIVSVPDAKYTKGEFEVVMKVVQLLPDGHRMKKEVDMALDTVSETMTPMHYHLREIIISTYRQGKSSKEEKETRTLQLRSLQYLERYIYLILFNAYLHLEKKDSWQRPFSLWMREVAAVAGVYEVLNELGFPELDTLEGQSLRMLRGRWQAQ</sequence>
<dbReference type="AlphaFoldDB" id="A0A7L3EX37"/>
<feature type="non-terminal residue" evidence="9">
    <location>
        <position position="1"/>
    </location>
</feature>
<evidence type="ECO:0000259" key="8">
    <source>
        <dbReference type="PROSITE" id="PS50056"/>
    </source>
</evidence>
<comment type="similarity">
    <text evidence="5">Belongs to the paladin family.</text>
</comment>
<evidence type="ECO:0000256" key="2">
    <source>
        <dbReference type="ARBA" id="ARBA00022490"/>
    </source>
</evidence>
<evidence type="ECO:0000313" key="10">
    <source>
        <dbReference type="Proteomes" id="UP000557426"/>
    </source>
</evidence>
<gene>
    <name evidence="9" type="primary">Pald1</name>
    <name evidence="9" type="ORF">ZAPATR_R03310</name>
</gene>
<dbReference type="SMART" id="SM01301">
    <property type="entry name" value="PTPlike_phytase"/>
    <property type="match status" value="2"/>
</dbReference>
<evidence type="ECO:0000256" key="7">
    <source>
        <dbReference type="SAM" id="MobiDB-lite"/>
    </source>
</evidence>
<proteinExistence type="inferred from homology"/>
<evidence type="ECO:0000256" key="3">
    <source>
        <dbReference type="ARBA" id="ARBA00022707"/>
    </source>
</evidence>
<dbReference type="CDD" id="cd17660">
    <property type="entry name" value="PTP_paladin_2"/>
    <property type="match status" value="1"/>
</dbReference>
<dbReference type="Pfam" id="PF14566">
    <property type="entry name" value="PTPlike_phytase"/>
    <property type="match status" value="2"/>
</dbReference>
<evidence type="ECO:0000313" key="9">
    <source>
        <dbReference type="EMBL" id="NXT73214.1"/>
    </source>
</evidence>
<dbReference type="Proteomes" id="UP000557426">
    <property type="component" value="Unassembled WGS sequence"/>
</dbReference>
<keyword evidence="4" id="KW-0449">Lipoprotein</keyword>
<dbReference type="InterPro" id="IPR029021">
    <property type="entry name" value="Prot-tyrosine_phosphatase-like"/>
</dbReference>